<dbReference type="Proteomes" id="UP001179121">
    <property type="component" value="Chromosome"/>
</dbReference>
<dbReference type="InterPro" id="IPR051257">
    <property type="entry name" value="Diverse_CBS-Domain"/>
</dbReference>
<dbReference type="PROSITE" id="PS51371">
    <property type="entry name" value="CBS"/>
    <property type="match status" value="2"/>
</dbReference>
<evidence type="ECO:0000259" key="3">
    <source>
        <dbReference type="PROSITE" id="PS51371"/>
    </source>
</evidence>
<dbReference type="InterPro" id="IPR046342">
    <property type="entry name" value="CBS_dom_sf"/>
</dbReference>
<evidence type="ECO:0000256" key="1">
    <source>
        <dbReference type="ARBA" id="ARBA00023122"/>
    </source>
</evidence>
<proteinExistence type="predicted"/>
<dbReference type="Gene3D" id="3.10.580.10">
    <property type="entry name" value="CBS-domain"/>
    <property type="match status" value="1"/>
</dbReference>
<dbReference type="KEGG" id="nti:DNFV4_04133"/>
<dbReference type="Pfam" id="PF00571">
    <property type="entry name" value="CBS"/>
    <property type="match status" value="2"/>
</dbReference>
<dbReference type="SMART" id="SM00116">
    <property type="entry name" value="CBS"/>
    <property type="match status" value="2"/>
</dbReference>
<dbReference type="RefSeq" id="WP_289271112.1">
    <property type="nucleotide sequence ID" value="NZ_OX365700.1"/>
</dbReference>
<accession>A0AA86T8M1</accession>
<dbReference type="AlphaFoldDB" id="A0AA86T8M1"/>
<dbReference type="PANTHER" id="PTHR43080:SF2">
    <property type="entry name" value="CBS DOMAIN-CONTAINING PROTEIN"/>
    <property type="match status" value="1"/>
</dbReference>
<evidence type="ECO:0000256" key="2">
    <source>
        <dbReference type="PROSITE-ProRule" id="PRU00703"/>
    </source>
</evidence>
<evidence type="ECO:0000313" key="4">
    <source>
        <dbReference type="EMBL" id="CAI4033691.1"/>
    </source>
</evidence>
<dbReference type="PANTHER" id="PTHR43080">
    <property type="entry name" value="CBS DOMAIN-CONTAINING PROTEIN CBSX3, MITOCHONDRIAL"/>
    <property type="match status" value="1"/>
</dbReference>
<reference evidence="4" key="1">
    <citation type="submission" date="2022-10" db="EMBL/GenBank/DDBJ databases">
        <authorList>
            <person name="Koch H."/>
        </authorList>
    </citation>
    <scope>NUCLEOTIDE SEQUENCE</scope>
    <source>
        <strain evidence="4">DNF</strain>
    </source>
</reference>
<keyword evidence="1 2" id="KW-0129">CBS domain</keyword>
<feature type="domain" description="CBS" evidence="3">
    <location>
        <begin position="15"/>
        <end position="71"/>
    </location>
</feature>
<name>A0AA86T8M1_9BACT</name>
<organism evidence="4 5">
    <name type="scientific">Nitrospira tepida</name>
    <dbReference type="NCBI Taxonomy" id="2973512"/>
    <lineage>
        <taxon>Bacteria</taxon>
        <taxon>Pseudomonadati</taxon>
        <taxon>Nitrospirota</taxon>
        <taxon>Nitrospiria</taxon>
        <taxon>Nitrospirales</taxon>
        <taxon>Nitrospiraceae</taxon>
        <taxon>Nitrospira</taxon>
    </lineage>
</organism>
<dbReference type="EMBL" id="OX365700">
    <property type="protein sequence ID" value="CAI4033691.1"/>
    <property type="molecule type" value="Genomic_DNA"/>
</dbReference>
<keyword evidence="5" id="KW-1185">Reference proteome</keyword>
<protein>
    <submittedName>
        <fullName evidence="4">CBS domain-containing protein</fullName>
    </submittedName>
</protein>
<gene>
    <name evidence="4" type="ORF">DNFV4_04133</name>
</gene>
<dbReference type="SUPFAM" id="SSF54631">
    <property type="entry name" value="CBS-domain pair"/>
    <property type="match status" value="1"/>
</dbReference>
<sequence length="134" mass="14888">MSPSGLIARPLAVVMNRRLRTVDAGMTLADAAVVMREEKTGALLVTEQGRYVGIVSETDLVRRGIAARLDLSMEPVRRVMSSPIISIEIDRTAHEASDLMAECNIRHLPVTEEERIVGIVSVRDLLRYFKNWGS</sequence>
<dbReference type="InterPro" id="IPR000644">
    <property type="entry name" value="CBS_dom"/>
</dbReference>
<evidence type="ECO:0000313" key="5">
    <source>
        <dbReference type="Proteomes" id="UP001179121"/>
    </source>
</evidence>
<feature type="domain" description="CBS" evidence="3">
    <location>
        <begin position="80"/>
        <end position="134"/>
    </location>
</feature>